<feature type="compositionally biased region" description="Basic and acidic residues" evidence="1">
    <location>
        <begin position="319"/>
        <end position="338"/>
    </location>
</feature>
<comment type="caution">
    <text evidence="2">The sequence shown here is derived from an EMBL/GenBank/DDBJ whole genome shotgun (WGS) entry which is preliminary data.</text>
</comment>
<dbReference type="Proteomes" id="UP000748025">
    <property type="component" value="Unassembled WGS sequence"/>
</dbReference>
<name>A0A9P7NFA7_9HYPO</name>
<dbReference type="OrthoDB" id="5151375at2759"/>
<accession>A0A9P7NFA7</accession>
<organism evidence="2 3">
    <name type="scientific">Claviceps pusilla</name>
    <dbReference type="NCBI Taxonomy" id="123648"/>
    <lineage>
        <taxon>Eukaryota</taxon>
        <taxon>Fungi</taxon>
        <taxon>Dikarya</taxon>
        <taxon>Ascomycota</taxon>
        <taxon>Pezizomycotina</taxon>
        <taxon>Sordariomycetes</taxon>
        <taxon>Hypocreomycetidae</taxon>
        <taxon>Hypocreales</taxon>
        <taxon>Clavicipitaceae</taxon>
        <taxon>Claviceps</taxon>
    </lineage>
</organism>
<sequence length="603" mass="65958">MDSTTRIISNLIDVVGCNGLRSLADLGHMRLVTIQGRVSTVEKKLTIPSIISIFIAWLQAKAMQVGLDALPLEEWCRHLSYAYGCTEFEILWYWDSSEWAVWNHLSSSANGLADVRRRVEVVGRALREVFARDGDASVFVSVTRDSRRLGQTSCDASLRRSSDDSRSGPPGGVLRDDHHGGSLHGQTQTPTPTSKPKATGLTWGSADLGPGDGWDISSGRLADKTDCDARSASSAKRSSSAQKSKSNTKSRNRRGNNPGRAISRGPADGESPRIYTPPGHYICKICGTWGTHYVWDCIEQTSPRHHTTVNIVKPPSVARMKDDGGMQETRETRKPKENDHCSVATAKSNLVVRPQNRFPKKDIQGDASPPKPNRKVGLVLRPSSAPREDLAPNRLNSDGLVESSLSLGTTHIKSPLPEMCARETIRMSSQVEDKRDECQVSAKAVAKDLEKLSAADEVALQCADEFLGRLERALKRKYQDEIRDDLMFWDDRLYRKRPRIEAGNDHDGSGVAGHVPLFDADDDTDVDAASIPCPASAARTGTPSDVHSGLSVVCNRTPNTPHAPDMLPGVSCVPTVSEPRHSAMELWQAGIEFKAEETSENDA</sequence>
<dbReference type="AlphaFoldDB" id="A0A9P7NFA7"/>
<proteinExistence type="predicted"/>
<reference evidence="2" key="1">
    <citation type="journal article" date="2020" name="bioRxiv">
        <title>Whole genome comparisons of ergot fungi reveals the divergence and evolution of species within the genus Claviceps are the result of varying mechanisms driving genome evolution and host range expansion.</title>
        <authorList>
            <person name="Wyka S.A."/>
            <person name="Mondo S.J."/>
            <person name="Liu M."/>
            <person name="Dettman J."/>
            <person name="Nalam V."/>
            <person name="Broders K.D."/>
        </authorList>
    </citation>
    <scope>NUCLEOTIDE SEQUENCE</scope>
    <source>
        <strain evidence="2">CCC 602</strain>
    </source>
</reference>
<feature type="region of interest" description="Disordered" evidence="1">
    <location>
        <begin position="317"/>
        <end position="338"/>
    </location>
</feature>
<feature type="region of interest" description="Disordered" evidence="1">
    <location>
        <begin position="151"/>
        <end position="273"/>
    </location>
</feature>
<evidence type="ECO:0000256" key="1">
    <source>
        <dbReference type="SAM" id="MobiDB-lite"/>
    </source>
</evidence>
<feature type="region of interest" description="Disordered" evidence="1">
    <location>
        <begin position="354"/>
        <end position="398"/>
    </location>
</feature>
<evidence type="ECO:0000313" key="3">
    <source>
        <dbReference type="Proteomes" id="UP000748025"/>
    </source>
</evidence>
<feature type="compositionally biased region" description="Low complexity" evidence="1">
    <location>
        <begin position="230"/>
        <end position="245"/>
    </location>
</feature>
<feature type="compositionally biased region" description="Basic and acidic residues" evidence="1">
    <location>
        <begin position="157"/>
        <end position="166"/>
    </location>
</feature>
<evidence type="ECO:0000313" key="2">
    <source>
        <dbReference type="EMBL" id="KAG6015809.1"/>
    </source>
</evidence>
<keyword evidence="3" id="KW-1185">Reference proteome</keyword>
<dbReference type="EMBL" id="SRPW01000308">
    <property type="protein sequence ID" value="KAG6015809.1"/>
    <property type="molecule type" value="Genomic_DNA"/>
</dbReference>
<gene>
    <name evidence="2" type="ORF">E4U43_004742</name>
</gene>
<protein>
    <submittedName>
        <fullName evidence="2">Uncharacterized protein</fullName>
    </submittedName>
</protein>